<reference evidence="2 3" key="2">
    <citation type="submission" date="2017-10" db="EMBL/GenBank/DDBJ databases">
        <title>Extensive intraspecific genome diversity in a model arbuscular mycorrhizal fungus.</title>
        <authorList>
            <person name="Chen E.C.H."/>
            <person name="Morin E."/>
            <person name="Baudet D."/>
            <person name="Noel J."/>
            <person name="Ndikumana S."/>
            <person name="Charron P."/>
            <person name="St-Onge C."/>
            <person name="Giorgi J."/>
            <person name="Grigoriev I.V."/>
            <person name="Roux C."/>
            <person name="Martin F.M."/>
            <person name="Corradi N."/>
        </authorList>
    </citation>
    <scope>NUCLEOTIDE SEQUENCE [LARGE SCALE GENOMIC DNA]</scope>
    <source>
        <strain evidence="2 3">C2</strain>
    </source>
</reference>
<organism evidence="2 3">
    <name type="scientific">Rhizophagus irregularis</name>
    <dbReference type="NCBI Taxonomy" id="588596"/>
    <lineage>
        <taxon>Eukaryota</taxon>
        <taxon>Fungi</taxon>
        <taxon>Fungi incertae sedis</taxon>
        <taxon>Mucoromycota</taxon>
        <taxon>Glomeromycotina</taxon>
        <taxon>Glomeromycetes</taxon>
        <taxon>Glomerales</taxon>
        <taxon>Glomeraceae</taxon>
        <taxon>Rhizophagus</taxon>
    </lineage>
</organism>
<keyword evidence="1" id="KW-0812">Transmembrane</keyword>
<name>A0A2N1MAN7_9GLOM</name>
<dbReference type="Proteomes" id="UP000233469">
    <property type="component" value="Unassembled WGS sequence"/>
</dbReference>
<reference evidence="2 3" key="1">
    <citation type="submission" date="2016-04" db="EMBL/GenBank/DDBJ databases">
        <title>Genome analyses suggest a sexual origin of heterokaryosis in a supposedly ancient asexual fungus.</title>
        <authorList>
            <person name="Ropars J."/>
            <person name="Sedzielewska K."/>
            <person name="Noel J."/>
            <person name="Charron P."/>
            <person name="Farinelli L."/>
            <person name="Marton T."/>
            <person name="Kruger M."/>
            <person name="Pelin A."/>
            <person name="Brachmann A."/>
            <person name="Corradi N."/>
        </authorList>
    </citation>
    <scope>NUCLEOTIDE SEQUENCE [LARGE SCALE GENOMIC DNA]</scope>
    <source>
        <strain evidence="2 3">C2</strain>
    </source>
</reference>
<evidence type="ECO:0000256" key="1">
    <source>
        <dbReference type="SAM" id="Phobius"/>
    </source>
</evidence>
<accession>A0A2N1MAN7</accession>
<dbReference type="EMBL" id="LLXL01003434">
    <property type="protein sequence ID" value="PKK58702.1"/>
    <property type="molecule type" value="Genomic_DNA"/>
</dbReference>
<keyword evidence="1" id="KW-1133">Transmembrane helix</keyword>
<sequence length="113" mass="13312">MIPKLKGRNEGDYYGDDGMYDEGCYYKDKGYYHENGRCERKVLPIESGHLSSIYTWEILNNCHLKCAVRYRRDSCRRIGAVRRAICIYTVFHFSELICVYFLRVMSPATLVSY</sequence>
<evidence type="ECO:0000313" key="2">
    <source>
        <dbReference type="EMBL" id="PKK58702.1"/>
    </source>
</evidence>
<proteinExistence type="predicted"/>
<evidence type="ECO:0000313" key="3">
    <source>
        <dbReference type="Proteomes" id="UP000233469"/>
    </source>
</evidence>
<feature type="transmembrane region" description="Helical" evidence="1">
    <location>
        <begin position="80"/>
        <end position="102"/>
    </location>
</feature>
<comment type="caution">
    <text evidence="2">The sequence shown here is derived from an EMBL/GenBank/DDBJ whole genome shotgun (WGS) entry which is preliminary data.</text>
</comment>
<dbReference type="AlphaFoldDB" id="A0A2N1MAN7"/>
<keyword evidence="1" id="KW-0472">Membrane</keyword>
<gene>
    <name evidence="2" type="ORF">RhiirC2_320656</name>
</gene>
<protein>
    <submittedName>
        <fullName evidence="2">Uncharacterized protein</fullName>
    </submittedName>
</protein>